<dbReference type="Pfam" id="PF00433">
    <property type="entry name" value="Pkinase_C"/>
    <property type="match status" value="1"/>
</dbReference>
<keyword evidence="10 14" id="KW-0175">Coiled coil</keyword>
<protein>
    <recommendedName>
        <fullName evidence="2">non-specific serine/threonine protein kinase</fullName>
        <ecNumber evidence="2">2.7.11.1</ecNumber>
    </recommendedName>
</protein>
<proteinExistence type="inferred from homology"/>
<dbReference type="SMART" id="SM00133">
    <property type="entry name" value="S_TK_X"/>
    <property type="match status" value="1"/>
</dbReference>
<dbReference type="Ensembl" id="ENSCSET00000009524.1">
    <property type="protein sequence ID" value="ENSCSEP00000009413.1"/>
    <property type="gene ID" value="ENSCSEG00000006035.1"/>
</dbReference>
<comment type="catalytic activity">
    <reaction evidence="12">
        <text>L-seryl-[protein] + ATP = O-phospho-L-seryl-[protein] + ADP + H(+)</text>
        <dbReference type="Rhea" id="RHEA:17989"/>
        <dbReference type="Rhea" id="RHEA-COMP:9863"/>
        <dbReference type="Rhea" id="RHEA-COMP:11604"/>
        <dbReference type="ChEBI" id="CHEBI:15378"/>
        <dbReference type="ChEBI" id="CHEBI:29999"/>
        <dbReference type="ChEBI" id="CHEBI:30616"/>
        <dbReference type="ChEBI" id="CHEBI:83421"/>
        <dbReference type="ChEBI" id="CHEBI:456216"/>
        <dbReference type="EC" id="2.7.11.1"/>
    </reaction>
</comment>
<evidence type="ECO:0000256" key="14">
    <source>
        <dbReference type="SAM" id="Coils"/>
    </source>
</evidence>
<dbReference type="SUPFAM" id="SSF56112">
    <property type="entry name" value="Protein kinase-like (PK-like)"/>
    <property type="match status" value="1"/>
</dbReference>
<evidence type="ECO:0000256" key="6">
    <source>
        <dbReference type="ARBA" id="ARBA00022723"/>
    </source>
</evidence>
<dbReference type="GO" id="GO:0005737">
    <property type="term" value="C:cytoplasm"/>
    <property type="evidence" value="ECO:0007669"/>
    <property type="project" value="TreeGrafter"/>
</dbReference>
<evidence type="ECO:0000256" key="3">
    <source>
        <dbReference type="ARBA" id="ARBA00022527"/>
    </source>
</evidence>
<reference evidence="17 18" key="1">
    <citation type="journal article" date="2014" name="Nat. Genet.">
        <title>Whole-genome sequence of a flatfish provides insights into ZW sex chromosome evolution and adaptation to a benthic lifestyle.</title>
        <authorList>
            <person name="Chen S."/>
            <person name="Zhang G."/>
            <person name="Shao C."/>
            <person name="Huang Q."/>
            <person name="Liu G."/>
            <person name="Zhang P."/>
            <person name="Song W."/>
            <person name="An N."/>
            <person name="Chalopin D."/>
            <person name="Volff J.N."/>
            <person name="Hong Y."/>
            <person name="Li Q."/>
            <person name="Sha Z."/>
            <person name="Zhou H."/>
            <person name="Xie M."/>
            <person name="Yu Q."/>
            <person name="Liu Y."/>
            <person name="Xiang H."/>
            <person name="Wang N."/>
            <person name="Wu K."/>
            <person name="Yang C."/>
            <person name="Zhou Q."/>
            <person name="Liao X."/>
            <person name="Yang L."/>
            <person name="Hu Q."/>
            <person name="Zhang J."/>
            <person name="Meng L."/>
            <person name="Jin L."/>
            <person name="Tian Y."/>
            <person name="Lian J."/>
            <person name="Yang J."/>
            <person name="Miao G."/>
            <person name="Liu S."/>
            <person name="Liang Z."/>
            <person name="Yan F."/>
            <person name="Li Y."/>
            <person name="Sun B."/>
            <person name="Zhang H."/>
            <person name="Zhang J."/>
            <person name="Zhu Y."/>
            <person name="Du M."/>
            <person name="Zhao Y."/>
            <person name="Schartl M."/>
            <person name="Tang Q."/>
            <person name="Wang J."/>
        </authorList>
    </citation>
    <scope>NUCLEOTIDE SEQUENCE</scope>
</reference>
<dbReference type="InterPro" id="IPR050839">
    <property type="entry name" value="Rho-assoc_Ser/Thr_Kinase"/>
</dbReference>
<reference evidence="17" key="3">
    <citation type="submission" date="2025-09" db="UniProtKB">
        <authorList>
            <consortium name="Ensembl"/>
        </authorList>
    </citation>
    <scope>IDENTIFICATION</scope>
</reference>
<evidence type="ECO:0000256" key="4">
    <source>
        <dbReference type="ARBA" id="ARBA00022553"/>
    </source>
</evidence>
<dbReference type="SMART" id="SM00220">
    <property type="entry name" value="S_TKc"/>
    <property type="match status" value="1"/>
</dbReference>
<comment type="similarity">
    <text evidence="1">Belongs to the protein kinase superfamily. AGC Ser/Thr protein kinase family. DMPK subfamily.</text>
</comment>
<evidence type="ECO:0000256" key="1">
    <source>
        <dbReference type="ARBA" id="ARBA00005719"/>
    </source>
</evidence>
<dbReference type="STRING" id="244447.ENSCSEP00000009413"/>
<dbReference type="GO" id="GO:0031032">
    <property type="term" value="P:actomyosin structure organization"/>
    <property type="evidence" value="ECO:0007669"/>
    <property type="project" value="TreeGrafter"/>
</dbReference>
<dbReference type="InterPro" id="IPR008271">
    <property type="entry name" value="Ser/Thr_kinase_AS"/>
</dbReference>
<dbReference type="Gene3D" id="1.10.510.10">
    <property type="entry name" value="Transferase(Phosphotransferase) domain 1"/>
    <property type="match status" value="1"/>
</dbReference>
<reference evidence="17" key="2">
    <citation type="submission" date="2025-08" db="UniProtKB">
        <authorList>
            <consortium name="Ensembl"/>
        </authorList>
    </citation>
    <scope>IDENTIFICATION</scope>
</reference>
<evidence type="ECO:0000256" key="11">
    <source>
        <dbReference type="ARBA" id="ARBA00047899"/>
    </source>
</evidence>
<comment type="catalytic activity">
    <reaction evidence="11">
        <text>L-threonyl-[protein] + ATP = O-phospho-L-threonyl-[protein] + ADP + H(+)</text>
        <dbReference type="Rhea" id="RHEA:46608"/>
        <dbReference type="Rhea" id="RHEA-COMP:11060"/>
        <dbReference type="Rhea" id="RHEA-COMP:11605"/>
        <dbReference type="ChEBI" id="CHEBI:15378"/>
        <dbReference type="ChEBI" id="CHEBI:30013"/>
        <dbReference type="ChEBI" id="CHEBI:30616"/>
        <dbReference type="ChEBI" id="CHEBI:61977"/>
        <dbReference type="ChEBI" id="CHEBI:456216"/>
        <dbReference type="EC" id="2.7.11.1"/>
    </reaction>
</comment>
<dbReference type="FunFam" id="3.30.200.20:FF:001209">
    <property type="entry name" value="Serine/threonine-protein kinase MRCK beta"/>
    <property type="match status" value="1"/>
</dbReference>
<evidence type="ECO:0000256" key="5">
    <source>
        <dbReference type="ARBA" id="ARBA00022679"/>
    </source>
</evidence>
<dbReference type="Gene3D" id="3.30.200.20">
    <property type="entry name" value="Phosphorylase Kinase, domain 1"/>
    <property type="match status" value="1"/>
</dbReference>
<dbReference type="AlphaFoldDB" id="A0A3P8V1Y4"/>
<evidence type="ECO:0000256" key="2">
    <source>
        <dbReference type="ARBA" id="ARBA00012513"/>
    </source>
</evidence>
<evidence type="ECO:0000313" key="18">
    <source>
        <dbReference type="Proteomes" id="UP000265120"/>
    </source>
</evidence>
<keyword evidence="18" id="KW-1185">Reference proteome</keyword>
<evidence type="ECO:0000259" key="16">
    <source>
        <dbReference type="PROSITE" id="PS51285"/>
    </source>
</evidence>
<dbReference type="PANTHER" id="PTHR22988">
    <property type="entry name" value="MYOTONIC DYSTROPHY S/T KINASE-RELATED"/>
    <property type="match status" value="1"/>
</dbReference>
<dbReference type="InterPro" id="IPR017892">
    <property type="entry name" value="Pkinase_C"/>
</dbReference>
<evidence type="ECO:0000313" key="17">
    <source>
        <dbReference type="Ensembl" id="ENSCSEP00000009413.1"/>
    </source>
</evidence>
<dbReference type="PROSITE" id="PS50011">
    <property type="entry name" value="PROTEIN_KINASE_DOM"/>
    <property type="match status" value="1"/>
</dbReference>
<dbReference type="InterPro" id="IPR000719">
    <property type="entry name" value="Prot_kinase_dom"/>
</dbReference>
<accession>A0A3P8V1Y4</accession>
<keyword evidence="9 13" id="KW-0067">ATP-binding</keyword>
<dbReference type="InterPro" id="IPR011009">
    <property type="entry name" value="Kinase-like_dom_sf"/>
</dbReference>
<dbReference type="GO" id="GO:0004674">
    <property type="term" value="F:protein serine/threonine kinase activity"/>
    <property type="evidence" value="ECO:0007669"/>
    <property type="project" value="UniProtKB-KW"/>
</dbReference>
<dbReference type="PROSITE" id="PS00108">
    <property type="entry name" value="PROTEIN_KINASE_ST"/>
    <property type="match status" value="1"/>
</dbReference>
<dbReference type="GO" id="GO:0005856">
    <property type="term" value="C:cytoskeleton"/>
    <property type="evidence" value="ECO:0007669"/>
    <property type="project" value="TreeGrafter"/>
</dbReference>
<dbReference type="FunFam" id="1.10.510.10:FF:000014">
    <property type="entry name" value="Non-specific serine/threonine protein kinase"/>
    <property type="match status" value="1"/>
</dbReference>
<evidence type="ECO:0000256" key="10">
    <source>
        <dbReference type="ARBA" id="ARBA00023054"/>
    </source>
</evidence>
<keyword evidence="8" id="KW-0418">Kinase</keyword>
<organism evidence="17 18">
    <name type="scientific">Cynoglossus semilaevis</name>
    <name type="common">Tongue sole</name>
    <dbReference type="NCBI Taxonomy" id="244447"/>
    <lineage>
        <taxon>Eukaryota</taxon>
        <taxon>Metazoa</taxon>
        <taxon>Chordata</taxon>
        <taxon>Craniata</taxon>
        <taxon>Vertebrata</taxon>
        <taxon>Euteleostomi</taxon>
        <taxon>Actinopterygii</taxon>
        <taxon>Neopterygii</taxon>
        <taxon>Teleostei</taxon>
        <taxon>Neoteleostei</taxon>
        <taxon>Acanthomorphata</taxon>
        <taxon>Carangaria</taxon>
        <taxon>Pleuronectiformes</taxon>
        <taxon>Pleuronectoidei</taxon>
        <taxon>Cynoglossidae</taxon>
        <taxon>Cynoglossinae</taxon>
        <taxon>Cynoglossus</taxon>
    </lineage>
</organism>
<dbReference type="InterPro" id="IPR000961">
    <property type="entry name" value="AGC-kinase_C"/>
</dbReference>
<evidence type="ECO:0000259" key="15">
    <source>
        <dbReference type="PROSITE" id="PS50011"/>
    </source>
</evidence>
<dbReference type="EC" id="2.7.11.1" evidence="2"/>
<feature type="domain" description="AGC-kinase C-terminal" evidence="16">
    <location>
        <begin position="340"/>
        <end position="408"/>
    </location>
</feature>
<keyword evidence="3" id="KW-0723">Serine/threonine-protein kinase</keyword>
<keyword evidence="7 13" id="KW-0547">Nucleotide-binding</keyword>
<dbReference type="InterPro" id="IPR017441">
    <property type="entry name" value="Protein_kinase_ATP_BS"/>
</dbReference>
<sequence>MSAQVRLKRLEQLLQQETGFVSFETLLDLLLCLYTECSTSASLKREKHICDFLQWAKPFTTTVKELRLHRDDFEMLKVIGRGAFGEVAVVKMKHTERVFAMKILNKWEMLKRAETACFREERDVLVKGNSPWITRLHYAFQDDNYLYLVMDYYVGGDLLTLLSKFEDRLPEDMARFYLAEMVLAIHSIHQHNYIHRDIKPDNVLLEVNGHIRLADFGSCLRTLEDGTVQSSVAVGTPDYISPEILQAMEDGMGRYGPECDWWSLGVCMYEMLYGETPFYAESLVETYGKIMNHEERFQFPSHVTDVSEDAKDLIRRLLCPRECRLGLNGISDFKNHAFFRGVDWENIRSTDAPYIPDVSSPTDTSNFDVDDDVLKNPVRNGPPVRPEPVHLPFVGFTFTSDCCFSERCPPRGGGGEEAELFQRRIRLLEEEKEALGRVVAVGAESQQELMHLKAELEKKVLFYEEELLRRDSAHTLEIKNLRKDLQESEGAQVSCNKELLQLREKLDQVRRDR</sequence>
<evidence type="ECO:0000256" key="13">
    <source>
        <dbReference type="PROSITE-ProRule" id="PRU10141"/>
    </source>
</evidence>
<evidence type="ECO:0000256" key="12">
    <source>
        <dbReference type="ARBA" id="ARBA00048679"/>
    </source>
</evidence>
<dbReference type="GO" id="GO:0046872">
    <property type="term" value="F:metal ion binding"/>
    <property type="evidence" value="ECO:0007669"/>
    <property type="project" value="UniProtKB-KW"/>
</dbReference>
<dbReference type="PROSITE" id="PS00107">
    <property type="entry name" value="PROTEIN_KINASE_ATP"/>
    <property type="match status" value="1"/>
</dbReference>
<dbReference type="Pfam" id="PF00069">
    <property type="entry name" value="Pkinase"/>
    <property type="match status" value="1"/>
</dbReference>
<evidence type="ECO:0000256" key="7">
    <source>
        <dbReference type="ARBA" id="ARBA00022741"/>
    </source>
</evidence>
<evidence type="ECO:0000256" key="8">
    <source>
        <dbReference type="ARBA" id="ARBA00022777"/>
    </source>
</evidence>
<dbReference type="Proteomes" id="UP000265120">
    <property type="component" value="Chromosome 7"/>
</dbReference>
<feature type="binding site" evidence="13">
    <location>
        <position position="102"/>
    </location>
    <ligand>
        <name>ATP</name>
        <dbReference type="ChEBI" id="CHEBI:30616"/>
    </ligand>
</feature>
<dbReference type="GO" id="GO:0005524">
    <property type="term" value="F:ATP binding"/>
    <property type="evidence" value="ECO:0007669"/>
    <property type="project" value="UniProtKB-UniRule"/>
</dbReference>
<dbReference type="PROSITE" id="PS51285">
    <property type="entry name" value="AGC_KINASE_CTER"/>
    <property type="match status" value="1"/>
</dbReference>
<dbReference type="PANTHER" id="PTHR22988:SF34">
    <property type="entry name" value="SERINE_THREONINE-PROTEIN KINASE MRCK BETA"/>
    <property type="match status" value="1"/>
</dbReference>
<keyword evidence="5" id="KW-0808">Transferase</keyword>
<keyword evidence="6" id="KW-0479">Metal-binding</keyword>
<dbReference type="GeneTree" id="ENSGT01030000234517"/>
<feature type="coiled-coil region" evidence="14">
    <location>
        <begin position="418"/>
        <end position="466"/>
    </location>
</feature>
<keyword evidence="4" id="KW-0597">Phosphoprotein</keyword>
<dbReference type="InParanoid" id="A0A3P8V1Y4"/>
<name>A0A3P8V1Y4_CYNSE</name>
<evidence type="ECO:0000256" key="9">
    <source>
        <dbReference type="ARBA" id="ARBA00022840"/>
    </source>
</evidence>
<feature type="domain" description="Protein kinase" evidence="15">
    <location>
        <begin position="73"/>
        <end position="339"/>
    </location>
</feature>